<keyword evidence="3" id="KW-1185">Reference proteome</keyword>
<evidence type="ECO:0000256" key="1">
    <source>
        <dbReference type="SAM" id="Phobius"/>
    </source>
</evidence>
<dbReference type="Proteomes" id="UP000608850">
    <property type="component" value="Unassembled WGS sequence"/>
</dbReference>
<organism evidence="2 3">
    <name type="scientific">Halarchaeum nitratireducens</name>
    <dbReference type="NCBI Taxonomy" id="489913"/>
    <lineage>
        <taxon>Archaea</taxon>
        <taxon>Methanobacteriati</taxon>
        <taxon>Methanobacteriota</taxon>
        <taxon>Stenosarchaea group</taxon>
        <taxon>Halobacteria</taxon>
        <taxon>Halobacteriales</taxon>
        <taxon>Halobacteriaceae</taxon>
    </lineage>
</organism>
<gene>
    <name evidence="2" type="ORF">GCM10009021_09840</name>
</gene>
<comment type="caution">
    <text evidence="2">The sequence shown here is derived from an EMBL/GenBank/DDBJ whole genome shotgun (WGS) entry which is preliminary data.</text>
</comment>
<protein>
    <submittedName>
        <fullName evidence="2">Uncharacterized protein</fullName>
    </submittedName>
</protein>
<keyword evidence="1" id="KW-1133">Transmembrane helix</keyword>
<feature type="transmembrane region" description="Helical" evidence="1">
    <location>
        <begin position="12"/>
        <end position="35"/>
    </location>
</feature>
<proteinExistence type="predicted"/>
<evidence type="ECO:0000313" key="2">
    <source>
        <dbReference type="EMBL" id="GGN11865.1"/>
    </source>
</evidence>
<evidence type="ECO:0000313" key="3">
    <source>
        <dbReference type="Proteomes" id="UP000608850"/>
    </source>
</evidence>
<name>A0A830GA09_9EURY</name>
<sequence>MVFAAETDRMRAHSVLSSVATVSLVLALGTIGGWLPIPKVSVFFLLGITVCLAVVLFFLTAYRMTQGVFAAENPV</sequence>
<accession>A0A830GA09</accession>
<feature type="transmembrane region" description="Helical" evidence="1">
    <location>
        <begin position="41"/>
        <end position="62"/>
    </location>
</feature>
<keyword evidence="1" id="KW-0472">Membrane</keyword>
<dbReference type="AlphaFoldDB" id="A0A830GA09"/>
<dbReference type="EMBL" id="BMOQ01000003">
    <property type="protein sequence ID" value="GGN11865.1"/>
    <property type="molecule type" value="Genomic_DNA"/>
</dbReference>
<reference evidence="2 3" key="1">
    <citation type="journal article" date="2019" name="Int. J. Syst. Evol. Microbiol.">
        <title>The Global Catalogue of Microorganisms (GCM) 10K type strain sequencing project: providing services to taxonomists for standard genome sequencing and annotation.</title>
        <authorList>
            <consortium name="The Broad Institute Genomics Platform"/>
            <consortium name="The Broad Institute Genome Sequencing Center for Infectious Disease"/>
            <person name="Wu L."/>
            <person name="Ma J."/>
        </authorList>
    </citation>
    <scope>NUCLEOTIDE SEQUENCE [LARGE SCALE GENOMIC DNA]</scope>
    <source>
        <strain evidence="2 3">JCM 16331</strain>
    </source>
</reference>
<keyword evidence="1" id="KW-0812">Transmembrane</keyword>